<comment type="caution">
    <text evidence="3">The sequence shown here is derived from an EMBL/GenBank/DDBJ whole genome shotgun (WGS) entry which is preliminary data.</text>
</comment>
<dbReference type="PANTHER" id="PTHR33050">
    <property type="entry name" value="REVERSE TRANSCRIPTASE DOMAIN-CONTAINING PROTEIN"/>
    <property type="match status" value="1"/>
</dbReference>
<dbReference type="InterPro" id="IPR052055">
    <property type="entry name" value="Hepadnavirus_pol/RT"/>
</dbReference>
<accession>A0A812UX70</accession>
<dbReference type="InterPro" id="IPR043502">
    <property type="entry name" value="DNA/RNA_pol_sf"/>
</dbReference>
<dbReference type="SUPFAM" id="SSF56672">
    <property type="entry name" value="DNA/RNA polymerases"/>
    <property type="match status" value="1"/>
</dbReference>
<feature type="coiled-coil region" evidence="1">
    <location>
        <begin position="566"/>
        <end position="593"/>
    </location>
</feature>
<name>A0A812UX70_9DINO</name>
<keyword evidence="4" id="KW-1185">Reference proteome</keyword>
<sequence length="1830" mass="201793">MIQLMSSLGHFWLLEHPEDLGRLPNGDDPASIWQWPQIRTAVGDAPCWGLRQCDYSADTPKPTRLASNLPGARVFGSSWPSFQEDGTYAGPILRCDHHHGPGAGWSSGQWRTAGTEAYPSPLCAFLADLIASALSASFSTDGPEQHAAEQFATFLLQQDRPPAPHDAQALITLLPLEAPHVSAQTAAQAFFGGAYCKGGVVGLRRSCREFPATLRVLCTLLRHAFPGQIFSSVAVFVDAATQMHRDSHNAPYPNLLLALSTFSNGQVWQQDQNGDVWRTVHGTPCPGVLLDVARAPQLLRAWERFHQTEPWSGGSRVVLVGYCVRQLPALDVSSLSLLSHLGFLLPPSVTAGVARGDTAETLAEPSGPVADAGTPLASKEAEEESDVFDQATSRCFGQPIHCRNHPKGRMFVDGFGLCSPGRWRPEQRGMLSSREEWQHAERVQRAIRNFVLEEVGDLRKAALQLAVGRMKSSPFSEQGVQRLRQQVASMLPDPDLALQVPERQPFLLHLLSQSLKLMGDPDWACLSQGEECFAMGVPLGDEVPLPRTPQVYRERVKERTLDVTPFQQIMNNYESAELSADKLEEHFAAEERAGRMIPSTEPALRAEYGDTLLVASMGALLKPNGDIRPLHDGTHCIGLNNRIKILDRLEMPGPDEILETVALGQESKEAVFCISADIAQAHRLTKVRRADWAKLGCKARSEGHADRLAEQVVFADDLHLLTAGQHKFLTMWMCLAAYELVGTPFAYRKFRGGTVVDFVGYEISYSEWRAGISERRCSWLVKWILEAEQADWIVVGRSVIELAGRLSFVARLLTWIKPFLSPLHSWCAVLARGTAVRMPVLVYLCLIFVRRQLQDRGRLVRPVVDWRASRQAFRTDAKCAPNRVVLGGWLLGQEGIPRKAPWFSLALSPLEAPWLFKPNGESQWASTAAELLASYVALVAFGLLEGSRAFGDTFDAVLVGGTDNQATPQAQARGSSASWPLLGILMQVTATLQPHGAQMKLVWRPRETNVEADDLTNENFALFDSEQRVKVSWDDIPMDFMRELAAAHEDFLEAKKEGHAAPDACGRGDSPGSTCWVMHSADTHGLCHYVGTLCLDSLVSPGVTRPDQRAGNKRLLATFPLAGRKPPTLVCSLCPQWVLGAPPVQGGDSGEAAEVLPETSPDRGEDCQVGFYRDPSEWFQAAKKVCHPLDSENDLPKELKASLEANMVADRRALFLRRKLALMKAEILAKKLEQDESKLHSAMPSWMQTVMQGKRILLLESLLRQHNFDDMEAIELLKSGVRLSGVSECPAAFDVKVKSATSTEAELRQVAPLKRAALLLENRVSDPELERDLLKVTMDEAKAGWLQGPFSSEKEVSEHLGRSDWSLMRRFGVRQGGKLRPIDDACDSDLNSTFTSAMKLKLQDGDFCISLAMEIAKRVVGKPGVVPREWSGRCLDLSGAYKQMAVCEQHRSLCVLLLRDADGHPIFFISSALVFGASASVYAFLRIARALSFLMNVVLEIPHANFFDDYPILVPSEDAEQVGLLCTKFLHLLGWKHAEIGEGHKGLPFAKSFDVLGLHLDVSCISSGILTVANKLGRVDRLLERLREIQESAVLSRHEGQVLLGLLRYAAGFFGGRTLRYVCEDLNAIVHHGHHPSPVAVKMLCRRAITALESSKPLQLKADMPSSPVHLFTDGSWEKGVAGVGAVFFDSHDGSAEVYGGEMPKDMVESLQQTDGDHLIGQIETYAVVVMRIHLAHRFSGRRVIIWTDNEGCRFGLIKDRSKSHTMDTLIRSFAAAEDANPSHTWICRVPSYSNIADGPSRGKPEEALRISGAAACQSFPWIRQAFELT</sequence>
<proteinExistence type="predicted"/>
<protein>
    <submittedName>
        <fullName evidence="3">Uncharacterized protein</fullName>
    </submittedName>
</protein>
<evidence type="ECO:0000313" key="4">
    <source>
        <dbReference type="Proteomes" id="UP000604046"/>
    </source>
</evidence>
<dbReference type="EMBL" id="CAJNDS010002799">
    <property type="protein sequence ID" value="CAE7601506.1"/>
    <property type="molecule type" value="Genomic_DNA"/>
</dbReference>
<evidence type="ECO:0000256" key="2">
    <source>
        <dbReference type="SAM" id="MobiDB-lite"/>
    </source>
</evidence>
<evidence type="ECO:0000256" key="1">
    <source>
        <dbReference type="SAM" id="Coils"/>
    </source>
</evidence>
<organism evidence="3 4">
    <name type="scientific">Symbiodinium natans</name>
    <dbReference type="NCBI Taxonomy" id="878477"/>
    <lineage>
        <taxon>Eukaryota</taxon>
        <taxon>Sar</taxon>
        <taxon>Alveolata</taxon>
        <taxon>Dinophyceae</taxon>
        <taxon>Suessiales</taxon>
        <taxon>Symbiodiniaceae</taxon>
        <taxon>Symbiodinium</taxon>
    </lineage>
</organism>
<gene>
    <name evidence="3" type="ORF">SNAT2548_LOCUS34209</name>
</gene>
<feature type="region of interest" description="Disordered" evidence="2">
    <location>
        <begin position="361"/>
        <end position="381"/>
    </location>
</feature>
<keyword evidence="1" id="KW-0175">Coiled coil</keyword>
<evidence type="ECO:0000313" key="3">
    <source>
        <dbReference type="EMBL" id="CAE7601506.1"/>
    </source>
</evidence>
<dbReference type="Proteomes" id="UP000604046">
    <property type="component" value="Unassembled WGS sequence"/>
</dbReference>
<reference evidence="3" key="1">
    <citation type="submission" date="2021-02" db="EMBL/GenBank/DDBJ databases">
        <authorList>
            <person name="Dougan E. K."/>
            <person name="Rhodes N."/>
            <person name="Thang M."/>
            <person name="Chan C."/>
        </authorList>
    </citation>
    <scope>NUCLEOTIDE SEQUENCE</scope>
</reference>
<dbReference type="PANTHER" id="PTHR33050:SF7">
    <property type="entry name" value="RIBONUCLEASE H"/>
    <property type="match status" value="1"/>
</dbReference>